<sequence>MDLAIIMSQFQQAVFQLRQILRKNNHPDIFNSMLNIIFSNDFSYPNQEQITKLEKAFFLNKDTAIILQILLTSYENNTFTQIEDYINLLLYRIDSHISLLESNSSSSSSPVRFYTQYQMNETIKKEQSINKKIKKQTKKQHKKTDDTLNQKTNNSNQQ</sequence>
<evidence type="ECO:0000313" key="3">
    <source>
        <dbReference type="Proteomes" id="UP000688137"/>
    </source>
</evidence>
<proteinExistence type="predicted"/>
<dbReference type="Proteomes" id="UP000688137">
    <property type="component" value="Unassembled WGS sequence"/>
</dbReference>
<feature type="region of interest" description="Disordered" evidence="1">
    <location>
        <begin position="125"/>
        <end position="158"/>
    </location>
</feature>
<name>A0A8S1P4M8_PARPR</name>
<dbReference type="AlphaFoldDB" id="A0A8S1P4M8"/>
<evidence type="ECO:0000313" key="2">
    <source>
        <dbReference type="EMBL" id="CAD8097966.1"/>
    </source>
</evidence>
<dbReference type="EMBL" id="CAJJDM010000108">
    <property type="protein sequence ID" value="CAD8097966.1"/>
    <property type="molecule type" value="Genomic_DNA"/>
</dbReference>
<organism evidence="2 3">
    <name type="scientific">Paramecium primaurelia</name>
    <dbReference type="NCBI Taxonomy" id="5886"/>
    <lineage>
        <taxon>Eukaryota</taxon>
        <taxon>Sar</taxon>
        <taxon>Alveolata</taxon>
        <taxon>Ciliophora</taxon>
        <taxon>Intramacronucleata</taxon>
        <taxon>Oligohymenophorea</taxon>
        <taxon>Peniculida</taxon>
        <taxon>Parameciidae</taxon>
        <taxon>Paramecium</taxon>
    </lineage>
</organism>
<feature type="compositionally biased region" description="Polar residues" evidence="1">
    <location>
        <begin position="149"/>
        <end position="158"/>
    </location>
</feature>
<dbReference type="OMA" id="FTQIEDY"/>
<feature type="compositionally biased region" description="Basic residues" evidence="1">
    <location>
        <begin position="131"/>
        <end position="142"/>
    </location>
</feature>
<reference evidence="2" key="1">
    <citation type="submission" date="2021-01" db="EMBL/GenBank/DDBJ databases">
        <authorList>
            <consortium name="Genoscope - CEA"/>
            <person name="William W."/>
        </authorList>
    </citation>
    <scope>NUCLEOTIDE SEQUENCE</scope>
</reference>
<evidence type="ECO:0000256" key="1">
    <source>
        <dbReference type="SAM" id="MobiDB-lite"/>
    </source>
</evidence>
<keyword evidence="3" id="KW-1185">Reference proteome</keyword>
<accession>A0A8S1P4M8</accession>
<comment type="caution">
    <text evidence="2">The sequence shown here is derived from an EMBL/GenBank/DDBJ whole genome shotgun (WGS) entry which is preliminary data.</text>
</comment>
<gene>
    <name evidence="2" type="ORF">PPRIM_AZ9-3.1.T1050125</name>
</gene>
<protein>
    <submittedName>
        <fullName evidence="2">Uncharacterized protein</fullName>
    </submittedName>
</protein>